<protein>
    <submittedName>
        <fullName evidence="4">Multidrug/Oligosaccharidyl-lipid/Polysaccharide (MOP) Flippase Superfamily</fullName>
    </submittedName>
</protein>
<evidence type="ECO:0000259" key="3">
    <source>
        <dbReference type="PROSITE" id="PS50011"/>
    </source>
</evidence>
<dbReference type="PROSITE" id="PS50011">
    <property type="entry name" value="PROTEIN_KINASE_DOM"/>
    <property type="match status" value="1"/>
</dbReference>
<dbReference type="GO" id="GO:0005524">
    <property type="term" value="F:ATP binding"/>
    <property type="evidence" value="ECO:0007669"/>
    <property type="project" value="InterPro"/>
</dbReference>
<reference evidence="4 5" key="1">
    <citation type="journal article" date="2014" name="Genome Biol. Evol.">
        <title>The secreted proteins of Achlya hypogyna and Thraustotheca clavata identify the ancestral oomycete secretome and reveal gene acquisitions by horizontal gene transfer.</title>
        <authorList>
            <person name="Misner I."/>
            <person name="Blouin N."/>
            <person name="Leonard G."/>
            <person name="Richards T.A."/>
            <person name="Lane C.E."/>
        </authorList>
    </citation>
    <scope>NUCLEOTIDE SEQUENCE [LARGE SCALE GENOMIC DNA]</scope>
    <source>
        <strain evidence="4 5">ATCC 34112</strain>
    </source>
</reference>
<dbReference type="SMART" id="SM00220">
    <property type="entry name" value="S_TKc"/>
    <property type="match status" value="1"/>
</dbReference>
<feature type="transmembrane region" description="Helical" evidence="2">
    <location>
        <begin position="220"/>
        <end position="237"/>
    </location>
</feature>
<feature type="transmembrane region" description="Helical" evidence="2">
    <location>
        <begin position="134"/>
        <end position="156"/>
    </location>
</feature>
<feature type="transmembrane region" description="Helical" evidence="2">
    <location>
        <begin position="177"/>
        <end position="200"/>
    </location>
</feature>
<feature type="transmembrane region" description="Helical" evidence="2">
    <location>
        <begin position="329"/>
        <end position="355"/>
    </location>
</feature>
<dbReference type="GO" id="GO:0042910">
    <property type="term" value="F:xenobiotic transmembrane transporter activity"/>
    <property type="evidence" value="ECO:0007669"/>
    <property type="project" value="InterPro"/>
</dbReference>
<feature type="transmembrane region" description="Helical" evidence="2">
    <location>
        <begin position="246"/>
        <end position="272"/>
    </location>
</feature>
<dbReference type="OrthoDB" id="4062651at2759"/>
<dbReference type="EMBL" id="JNBS01001951">
    <property type="protein sequence ID" value="OQR96735.1"/>
    <property type="molecule type" value="Genomic_DNA"/>
</dbReference>
<dbReference type="PANTHER" id="PTHR11206">
    <property type="entry name" value="MULTIDRUG RESISTANCE PROTEIN"/>
    <property type="match status" value="1"/>
</dbReference>
<evidence type="ECO:0000256" key="2">
    <source>
        <dbReference type="SAM" id="Phobius"/>
    </source>
</evidence>
<dbReference type="Pfam" id="PF00069">
    <property type="entry name" value="Pkinase"/>
    <property type="match status" value="1"/>
</dbReference>
<feature type="transmembrane region" description="Helical" evidence="2">
    <location>
        <begin position="405"/>
        <end position="425"/>
    </location>
</feature>
<feature type="transmembrane region" description="Helical" evidence="2">
    <location>
        <begin position="284"/>
        <end position="308"/>
    </location>
</feature>
<feature type="transmembrane region" description="Helical" evidence="2">
    <location>
        <begin position="99"/>
        <end position="122"/>
    </location>
</feature>
<feature type="transmembrane region" description="Helical" evidence="2">
    <location>
        <begin position="361"/>
        <end position="384"/>
    </location>
</feature>
<dbReference type="InterPro" id="IPR000719">
    <property type="entry name" value="Prot_kinase_dom"/>
</dbReference>
<dbReference type="AlphaFoldDB" id="A0A1V9ZFF2"/>
<keyword evidence="5" id="KW-1185">Reference proteome</keyword>
<dbReference type="SUPFAM" id="SSF56112">
    <property type="entry name" value="Protein kinase-like (PK-like)"/>
    <property type="match status" value="1"/>
</dbReference>
<comment type="caution">
    <text evidence="4">The sequence shown here is derived from an EMBL/GenBank/DDBJ whole genome shotgun (WGS) entry which is preliminary data.</text>
</comment>
<evidence type="ECO:0000256" key="1">
    <source>
        <dbReference type="ARBA" id="ARBA00010199"/>
    </source>
</evidence>
<proteinExistence type="inferred from homology"/>
<feature type="domain" description="Protein kinase" evidence="3">
    <location>
        <begin position="847"/>
        <end position="1101"/>
    </location>
</feature>
<sequence>MAPEVITVPYAGLCNPQTGRLLSQHQVLCEVREGRLHSSLEAENVPSWVKDIAMQCLQFNEYDRPNRSILRKKERMEEKTTLLENKLQEKDEFRVREQVGAYVSLGLQVALANITRIALTTIDSAFLGHLGTEYLAAASLATIWTQVPLFSVWAMSSSLITLCGQAFGAKNYKLMGIWFQMALIAVTSLACGVFAYYWCINYILVCATDDTIIVDLGTRFARILSGAIWPILAYACMRQYLQAMGIVAPTTAIGSISISLAVIANSFFIYGAESWHGLGFDGSAVATVVASWFQPTALFLYAFVYRGYHKQAWNGWDFKAFNKDRWQTFIRMAIPLGLIDGFTTLANSCMSLIAAHMGAEILASNAILLTFWALLWALFWGFGCATQVKVANQLGAGYPNAARSFSRLGFATIILVASAVAISMLCGQDYVLRIYTNDPVLIQHCISVMPLFVCGFSLDALEITLTAILNGMGQMPFVSTVAFVGMWCVQLPVSYLLAIHFNYGFPGLWCGICITAGFKLCVLSIKYLTVDWHRMALVAMNTMTEGSADTFTLQPESVIPGSPVNAMYEAYLVDVINKNLVTIEAHENIDLLLQSMAIHKTYSTLLSSTDIHLTYVRRLALLKLTSLEFAIKNLRNIKTYRVVTDCVVQIFELAQTIEVQKQFAANGAVYFEALLRDTDIKTFNTFYVGLKWLNYTILTQNTNTITSWKSYNISYFQMQWTNDRELSIAESIYVKNALGMTLTIVLKNCLLALDLGHQAHSISNWLVIEYLHETTTQVNEDLLTHMVFMLIKPFFCKHTNLNNITIDEDTAIAINALNAWDENPNLSLGFELDNNIMTDPVKCTLIRGVIQRLFEGKTTYHVTACVLSSPTANWLLRVMKLWSKELTNEVWVGLYGAQQSRQPRQVQNFIDEIVLMSQLENDYIVKFIGASWTRPIEIQCVVEYMDLGDLHTYLINHIPQQFTWGQKYQSIVSHTYKPPIIHRDLKSRNVLLDNVKGTKLTDFGTSRIAEDDDTLTEGIGTYQWMAPEVIVGPNYLTQADNLLIWRHFVRVVYTPSLLDLHSGQLLTRHHIQIKILEGRLRPSFDGDNIPKSVKDIALQFE</sequence>
<gene>
    <name evidence="4" type="ORF">THRCLA_07180</name>
</gene>
<name>A0A1V9ZFF2_9STRA</name>
<dbReference type="Gene3D" id="1.10.510.10">
    <property type="entry name" value="Transferase(Phosphotransferase) domain 1"/>
    <property type="match status" value="1"/>
</dbReference>
<dbReference type="GO" id="GO:0004672">
    <property type="term" value="F:protein kinase activity"/>
    <property type="evidence" value="ECO:0007669"/>
    <property type="project" value="InterPro"/>
</dbReference>
<keyword evidence="2" id="KW-1133">Transmembrane helix</keyword>
<organism evidence="4 5">
    <name type="scientific">Thraustotheca clavata</name>
    <dbReference type="NCBI Taxonomy" id="74557"/>
    <lineage>
        <taxon>Eukaryota</taxon>
        <taxon>Sar</taxon>
        <taxon>Stramenopiles</taxon>
        <taxon>Oomycota</taxon>
        <taxon>Saprolegniomycetes</taxon>
        <taxon>Saprolegniales</taxon>
        <taxon>Achlyaceae</taxon>
        <taxon>Thraustotheca</taxon>
    </lineage>
</organism>
<evidence type="ECO:0000313" key="4">
    <source>
        <dbReference type="EMBL" id="OQR96735.1"/>
    </source>
</evidence>
<dbReference type="InterPro" id="IPR002528">
    <property type="entry name" value="MATE_fam"/>
</dbReference>
<keyword evidence="2" id="KW-0472">Membrane</keyword>
<dbReference type="GO" id="GO:0016020">
    <property type="term" value="C:membrane"/>
    <property type="evidence" value="ECO:0007669"/>
    <property type="project" value="InterPro"/>
</dbReference>
<feature type="transmembrane region" description="Helical" evidence="2">
    <location>
        <begin position="441"/>
        <end position="465"/>
    </location>
</feature>
<dbReference type="PROSITE" id="PS00108">
    <property type="entry name" value="PROTEIN_KINASE_ST"/>
    <property type="match status" value="1"/>
</dbReference>
<dbReference type="GO" id="GO:0015297">
    <property type="term" value="F:antiporter activity"/>
    <property type="evidence" value="ECO:0007669"/>
    <property type="project" value="InterPro"/>
</dbReference>
<accession>A0A1V9ZFF2</accession>
<dbReference type="Pfam" id="PF01554">
    <property type="entry name" value="MatE"/>
    <property type="match status" value="2"/>
</dbReference>
<dbReference type="InterPro" id="IPR008271">
    <property type="entry name" value="Ser/Thr_kinase_AS"/>
</dbReference>
<comment type="similarity">
    <text evidence="1">Belongs to the multi antimicrobial extrusion (MATE) (TC 2.A.66.1) family.</text>
</comment>
<dbReference type="STRING" id="74557.A0A1V9ZFF2"/>
<dbReference type="Proteomes" id="UP000243217">
    <property type="component" value="Unassembled WGS sequence"/>
</dbReference>
<keyword evidence="2" id="KW-0812">Transmembrane</keyword>
<dbReference type="NCBIfam" id="TIGR00797">
    <property type="entry name" value="matE"/>
    <property type="match status" value="1"/>
</dbReference>
<feature type="transmembrane region" description="Helical" evidence="2">
    <location>
        <begin position="477"/>
        <end position="497"/>
    </location>
</feature>
<dbReference type="InterPro" id="IPR011009">
    <property type="entry name" value="Kinase-like_dom_sf"/>
</dbReference>
<evidence type="ECO:0000313" key="5">
    <source>
        <dbReference type="Proteomes" id="UP000243217"/>
    </source>
</evidence>